<dbReference type="InterPro" id="IPR002939">
    <property type="entry name" value="DnaJ_C"/>
</dbReference>
<dbReference type="SUPFAM" id="SSF46565">
    <property type="entry name" value="Chaperone J-domain"/>
    <property type="match status" value="1"/>
</dbReference>
<keyword evidence="3 9" id="KW-0479">Metal-binding</keyword>
<feature type="binding site" evidence="9">
    <location>
        <position position="156"/>
    </location>
    <ligand>
        <name>Zn(2+)</name>
        <dbReference type="ChEBI" id="CHEBI:29105"/>
        <label>1</label>
    </ligand>
</feature>
<evidence type="ECO:0000256" key="5">
    <source>
        <dbReference type="ARBA" id="ARBA00022771"/>
    </source>
</evidence>
<dbReference type="CDD" id="cd10719">
    <property type="entry name" value="DnaJ_zf"/>
    <property type="match status" value="1"/>
</dbReference>
<dbReference type="SUPFAM" id="SSF57938">
    <property type="entry name" value="DnaJ/Hsp40 cysteine-rich domain"/>
    <property type="match status" value="1"/>
</dbReference>
<organism evidence="13 14">
    <name type="scientific">Symbiobacterium terraclitae</name>
    <dbReference type="NCBI Taxonomy" id="557451"/>
    <lineage>
        <taxon>Bacteria</taxon>
        <taxon>Bacillati</taxon>
        <taxon>Bacillota</taxon>
        <taxon>Clostridia</taxon>
        <taxon>Eubacteriales</taxon>
        <taxon>Symbiobacteriaceae</taxon>
        <taxon>Symbiobacterium</taxon>
    </lineage>
</organism>
<dbReference type="Proteomes" id="UP001519289">
    <property type="component" value="Unassembled WGS sequence"/>
</dbReference>
<evidence type="ECO:0000259" key="12">
    <source>
        <dbReference type="PROSITE" id="PS51188"/>
    </source>
</evidence>
<keyword evidence="4 9" id="KW-0677">Repeat</keyword>
<dbReference type="InterPro" id="IPR008971">
    <property type="entry name" value="HSP40/DnaJ_pept-bd"/>
</dbReference>
<dbReference type="InterPro" id="IPR001305">
    <property type="entry name" value="HSP_DnaJ_Cys-rich_dom"/>
</dbReference>
<dbReference type="PROSITE" id="PS51188">
    <property type="entry name" value="ZF_CR"/>
    <property type="match status" value="1"/>
</dbReference>
<feature type="binding site" evidence="9">
    <location>
        <position position="170"/>
    </location>
    <ligand>
        <name>Zn(2+)</name>
        <dbReference type="ChEBI" id="CHEBI:29105"/>
        <label>2</label>
    </ligand>
</feature>
<evidence type="ECO:0000256" key="6">
    <source>
        <dbReference type="ARBA" id="ARBA00022833"/>
    </source>
</evidence>
<dbReference type="InterPro" id="IPR036410">
    <property type="entry name" value="HSP_DnaJ_Cys-rich_dom_sf"/>
</dbReference>
<dbReference type="SMART" id="SM00271">
    <property type="entry name" value="DnaJ"/>
    <property type="match status" value="1"/>
</dbReference>
<dbReference type="Pfam" id="PF00684">
    <property type="entry name" value="DnaJ_CXXCXGXG"/>
    <property type="match status" value="1"/>
</dbReference>
<dbReference type="PROSITE" id="PS00636">
    <property type="entry name" value="DNAJ_1"/>
    <property type="match status" value="1"/>
</dbReference>
<dbReference type="HAMAP" id="MF_01152">
    <property type="entry name" value="DnaJ"/>
    <property type="match status" value="1"/>
</dbReference>
<evidence type="ECO:0000256" key="2">
    <source>
        <dbReference type="ARBA" id="ARBA00022705"/>
    </source>
</evidence>
<comment type="subcellular location">
    <subcellularLocation>
        <location evidence="9">Cytoplasm</location>
    </subcellularLocation>
</comment>
<evidence type="ECO:0000256" key="8">
    <source>
        <dbReference type="ARBA" id="ARBA00023186"/>
    </source>
</evidence>
<gene>
    <name evidence="9" type="primary">dnaJ</name>
    <name evidence="13" type="ORF">J2Z79_000739</name>
</gene>
<dbReference type="PANTHER" id="PTHR43096">
    <property type="entry name" value="DNAJ HOMOLOG 1, MITOCHONDRIAL-RELATED"/>
    <property type="match status" value="1"/>
</dbReference>
<comment type="similarity">
    <text evidence="9">Belongs to the DnaJ family.</text>
</comment>
<dbReference type="InterPro" id="IPR036869">
    <property type="entry name" value="J_dom_sf"/>
</dbReference>
<dbReference type="CDD" id="cd06257">
    <property type="entry name" value="DnaJ"/>
    <property type="match status" value="1"/>
</dbReference>
<accession>A0ABS4JR36</accession>
<dbReference type="PANTHER" id="PTHR43096:SF48">
    <property type="entry name" value="CHAPERONE PROTEIN DNAJ"/>
    <property type="match status" value="1"/>
</dbReference>
<dbReference type="Gene3D" id="2.10.230.10">
    <property type="entry name" value="Heat shock protein DnaJ, cysteine-rich domain"/>
    <property type="match status" value="1"/>
</dbReference>
<evidence type="ECO:0000256" key="7">
    <source>
        <dbReference type="ARBA" id="ARBA00023016"/>
    </source>
</evidence>
<dbReference type="InterPro" id="IPR001623">
    <property type="entry name" value="DnaJ_domain"/>
</dbReference>
<feature type="repeat" description="CXXCXGXG motif" evidence="9">
    <location>
        <begin position="210"/>
        <end position="217"/>
    </location>
</feature>
<comment type="function">
    <text evidence="9">Participates actively in the response to hyperosmotic and heat shock by preventing the aggregation of stress-denatured proteins and by disaggregating proteins, also in an autonomous, DnaK-independent fashion. Unfolded proteins bind initially to DnaJ; upon interaction with the DnaJ-bound protein, DnaK hydrolyzes its bound ATP, resulting in the formation of a stable complex. GrpE releases ADP from DnaK; ATP binding to DnaK triggers the release of the substrate protein, thus completing the reaction cycle. Several rounds of ATP-dependent interactions between DnaJ, DnaK and GrpE are required for fully efficient folding. Also involved, together with DnaK and GrpE, in the DNA replication of plasmids through activation of initiation proteins.</text>
</comment>
<dbReference type="EMBL" id="JAGGLG010000004">
    <property type="protein sequence ID" value="MBP2017356.1"/>
    <property type="molecule type" value="Genomic_DNA"/>
</dbReference>
<keyword evidence="5 9" id="KW-0863">Zinc-finger</keyword>
<comment type="cofactor">
    <cofactor evidence="9">
        <name>Zn(2+)</name>
        <dbReference type="ChEBI" id="CHEBI:29105"/>
    </cofactor>
    <text evidence="9">Binds 2 Zn(2+) ions per monomer.</text>
</comment>
<dbReference type="NCBIfam" id="NF008035">
    <property type="entry name" value="PRK10767.1"/>
    <property type="match status" value="1"/>
</dbReference>
<dbReference type="Gene3D" id="1.10.287.110">
    <property type="entry name" value="DnaJ domain"/>
    <property type="match status" value="1"/>
</dbReference>
<feature type="binding site" evidence="9">
    <location>
        <position position="210"/>
    </location>
    <ligand>
        <name>Zn(2+)</name>
        <dbReference type="ChEBI" id="CHEBI:29105"/>
        <label>1</label>
    </ligand>
</feature>
<feature type="repeat" description="CXXCXGXG motif" evidence="9">
    <location>
        <begin position="196"/>
        <end position="203"/>
    </location>
</feature>
<keyword evidence="7 9" id="KW-0346">Stress response</keyword>
<evidence type="ECO:0000313" key="13">
    <source>
        <dbReference type="EMBL" id="MBP2017356.1"/>
    </source>
</evidence>
<keyword evidence="14" id="KW-1185">Reference proteome</keyword>
<feature type="domain" description="J" evidence="11">
    <location>
        <begin position="8"/>
        <end position="73"/>
    </location>
</feature>
<dbReference type="InterPro" id="IPR018253">
    <property type="entry name" value="DnaJ_domain_CS"/>
</dbReference>
<proteinExistence type="inferred from homology"/>
<comment type="caution">
    <text evidence="13">The sequence shown here is derived from an EMBL/GenBank/DDBJ whole genome shotgun (WGS) entry which is preliminary data.</text>
</comment>
<feature type="binding site" evidence="9">
    <location>
        <position position="196"/>
    </location>
    <ligand>
        <name>Zn(2+)</name>
        <dbReference type="ChEBI" id="CHEBI:29105"/>
        <label>2</label>
    </ligand>
</feature>
<dbReference type="InterPro" id="IPR012724">
    <property type="entry name" value="DnaJ"/>
</dbReference>
<evidence type="ECO:0000259" key="11">
    <source>
        <dbReference type="PROSITE" id="PS50076"/>
    </source>
</evidence>
<dbReference type="Pfam" id="PF00226">
    <property type="entry name" value="DnaJ"/>
    <property type="match status" value="1"/>
</dbReference>
<evidence type="ECO:0000256" key="4">
    <source>
        <dbReference type="ARBA" id="ARBA00022737"/>
    </source>
</evidence>
<sequence length="387" mass="42541">MGRLAKRDYYEVLGVPRNATEAEIKKAFRTLARKYHPDANKDDPNAAEKFKEINEAYQTLSDPEKRARYDQFGHAAEQMGGMGGNPFEGFGGFGQGDFGGFGDIFEMFFGGGRQRTARGPVRGADLEYELELTLEEAAFGCTKELRVPRTEDCDTCGGSGARPGTNPVTCPRCKGTGQIQVTQNTVFGRFVNVSTCDRCRGEGKIIESPCPACHGRGRVQKTKRVEVRVPGGVDTGQRLRMPGYGEAGERGGAPGDLYIVMRVRPDRRFRREGDDLYSEAEISFIQAALGTEIEVQTLDGPEVIRVPEGTQPGDTIRLKGKGVKRLRGSGRGDQHVVIRVKTPGRLSERERALLMELAALRGERVSGMAEHKEKGFFEKMKDALGGR</sequence>
<evidence type="ECO:0000256" key="1">
    <source>
        <dbReference type="ARBA" id="ARBA00022490"/>
    </source>
</evidence>
<evidence type="ECO:0000313" key="14">
    <source>
        <dbReference type="Proteomes" id="UP001519289"/>
    </source>
</evidence>
<feature type="binding site" evidence="9">
    <location>
        <position position="173"/>
    </location>
    <ligand>
        <name>Zn(2+)</name>
        <dbReference type="ChEBI" id="CHEBI:29105"/>
        <label>2</label>
    </ligand>
</feature>
<dbReference type="NCBIfam" id="TIGR02349">
    <property type="entry name" value="DnaJ_bact"/>
    <property type="match status" value="1"/>
</dbReference>
<keyword evidence="2 9" id="KW-0235">DNA replication</keyword>
<dbReference type="PROSITE" id="PS50076">
    <property type="entry name" value="DNAJ_2"/>
    <property type="match status" value="1"/>
</dbReference>
<evidence type="ECO:0000256" key="3">
    <source>
        <dbReference type="ARBA" id="ARBA00022723"/>
    </source>
</evidence>
<feature type="binding site" evidence="9">
    <location>
        <position position="153"/>
    </location>
    <ligand>
        <name>Zn(2+)</name>
        <dbReference type="ChEBI" id="CHEBI:29105"/>
        <label>1</label>
    </ligand>
</feature>
<protein>
    <recommendedName>
        <fullName evidence="9">Chaperone protein DnaJ</fullName>
    </recommendedName>
</protein>
<comment type="subunit">
    <text evidence="9">Homodimer.</text>
</comment>
<dbReference type="CDD" id="cd10747">
    <property type="entry name" value="DnaJ_C"/>
    <property type="match status" value="1"/>
</dbReference>
<evidence type="ECO:0000256" key="9">
    <source>
        <dbReference type="HAMAP-Rule" id="MF_01152"/>
    </source>
</evidence>
<keyword evidence="6 9" id="KW-0862">Zinc</keyword>
<reference evidence="13 14" key="1">
    <citation type="submission" date="2021-03" db="EMBL/GenBank/DDBJ databases">
        <title>Genomic Encyclopedia of Type Strains, Phase IV (KMG-IV): sequencing the most valuable type-strain genomes for metagenomic binning, comparative biology and taxonomic classification.</title>
        <authorList>
            <person name="Goeker M."/>
        </authorList>
    </citation>
    <scope>NUCLEOTIDE SEQUENCE [LARGE SCALE GENOMIC DNA]</scope>
    <source>
        <strain evidence="13 14">DSM 27138</strain>
    </source>
</reference>
<evidence type="ECO:0000256" key="10">
    <source>
        <dbReference type="PROSITE-ProRule" id="PRU00546"/>
    </source>
</evidence>
<feature type="repeat" description="CXXCXGXG motif" evidence="9">
    <location>
        <begin position="153"/>
        <end position="160"/>
    </location>
</feature>
<dbReference type="PRINTS" id="PR00625">
    <property type="entry name" value="JDOMAIN"/>
</dbReference>
<feature type="repeat" description="CXXCXGXG motif" evidence="9">
    <location>
        <begin position="170"/>
        <end position="177"/>
    </location>
</feature>
<dbReference type="SUPFAM" id="SSF49493">
    <property type="entry name" value="HSP40/DnaJ peptide-binding domain"/>
    <property type="match status" value="2"/>
</dbReference>
<feature type="binding site" evidence="9">
    <location>
        <position position="213"/>
    </location>
    <ligand>
        <name>Zn(2+)</name>
        <dbReference type="ChEBI" id="CHEBI:29105"/>
        <label>1</label>
    </ligand>
</feature>
<dbReference type="Pfam" id="PF01556">
    <property type="entry name" value="DnaJ_C"/>
    <property type="match status" value="1"/>
</dbReference>
<feature type="binding site" evidence="9">
    <location>
        <position position="199"/>
    </location>
    <ligand>
        <name>Zn(2+)</name>
        <dbReference type="ChEBI" id="CHEBI:29105"/>
        <label>2</label>
    </ligand>
</feature>
<name>A0ABS4JR36_9FIRM</name>
<feature type="zinc finger region" description="CR-type" evidence="10">
    <location>
        <begin position="140"/>
        <end position="222"/>
    </location>
</feature>
<keyword evidence="8 9" id="KW-0143">Chaperone</keyword>
<comment type="domain">
    <text evidence="9">The J domain is necessary and sufficient to stimulate DnaK ATPase activity. Zinc center 1 plays an important role in the autonomous, DnaK-independent chaperone activity of DnaJ. Zinc center 2 is essential for interaction with DnaK and for DnaJ activity.</text>
</comment>
<keyword evidence="1 9" id="KW-0963">Cytoplasm</keyword>
<dbReference type="Gene3D" id="2.60.260.20">
    <property type="entry name" value="Urease metallochaperone UreE, N-terminal domain"/>
    <property type="match status" value="2"/>
</dbReference>
<feature type="domain" description="CR-type" evidence="12">
    <location>
        <begin position="140"/>
        <end position="222"/>
    </location>
</feature>